<feature type="domain" description="Methylated-DNA-[protein]-cysteine S-methyltransferase DNA binding" evidence="9">
    <location>
        <begin position="83"/>
        <end position="162"/>
    </location>
</feature>
<gene>
    <name evidence="10" type="ORF">D7V88_35565</name>
</gene>
<dbReference type="NCBIfam" id="TIGR00589">
    <property type="entry name" value="ogt"/>
    <property type="match status" value="1"/>
</dbReference>
<evidence type="ECO:0000256" key="8">
    <source>
        <dbReference type="HAMAP-Rule" id="MF_00772"/>
    </source>
</evidence>
<dbReference type="GO" id="GO:0005737">
    <property type="term" value="C:cytoplasm"/>
    <property type="evidence" value="ECO:0007669"/>
    <property type="project" value="UniProtKB-SubCell"/>
</dbReference>
<dbReference type="FunFam" id="1.10.10.10:FF:000337">
    <property type="entry name" value="Methylated-DNA--protein-cysteine methyltransferase"/>
    <property type="match status" value="1"/>
</dbReference>
<keyword evidence="4 8" id="KW-0808">Transferase</keyword>
<evidence type="ECO:0000313" key="11">
    <source>
        <dbReference type="Proteomes" id="UP000268094"/>
    </source>
</evidence>
<evidence type="ECO:0000259" key="9">
    <source>
        <dbReference type="Pfam" id="PF01035"/>
    </source>
</evidence>
<organism evidence="10 11">
    <name type="scientific">Corallococcus terminator</name>
    <dbReference type="NCBI Taxonomy" id="2316733"/>
    <lineage>
        <taxon>Bacteria</taxon>
        <taxon>Pseudomonadati</taxon>
        <taxon>Myxococcota</taxon>
        <taxon>Myxococcia</taxon>
        <taxon>Myxococcales</taxon>
        <taxon>Cystobacterineae</taxon>
        <taxon>Myxococcaceae</taxon>
        <taxon>Corallococcus</taxon>
    </lineage>
</organism>
<dbReference type="GO" id="GO:0006307">
    <property type="term" value="P:DNA alkylation repair"/>
    <property type="evidence" value="ECO:0007669"/>
    <property type="project" value="UniProtKB-UniRule"/>
</dbReference>
<comment type="caution">
    <text evidence="10">The sequence shown here is derived from an EMBL/GenBank/DDBJ whole genome shotgun (WGS) entry which is preliminary data.</text>
</comment>
<comment type="catalytic activity">
    <reaction evidence="7 8">
        <text>a 6-O-methyl-2'-deoxyguanosine in DNA + L-cysteinyl-[protein] = S-methyl-L-cysteinyl-[protein] + a 2'-deoxyguanosine in DNA</text>
        <dbReference type="Rhea" id="RHEA:24000"/>
        <dbReference type="Rhea" id="RHEA-COMP:10131"/>
        <dbReference type="Rhea" id="RHEA-COMP:10132"/>
        <dbReference type="Rhea" id="RHEA-COMP:11367"/>
        <dbReference type="Rhea" id="RHEA-COMP:11368"/>
        <dbReference type="ChEBI" id="CHEBI:29950"/>
        <dbReference type="ChEBI" id="CHEBI:82612"/>
        <dbReference type="ChEBI" id="CHEBI:85445"/>
        <dbReference type="ChEBI" id="CHEBI:85448"/>
        <dbReference type="EC" id="2.1.1.63"/>
    </reaction>
</comment>
<feature type="active site" description="Nucleophile; methyl group acceptor" evidence="8">
    <location>
        <position position="134"/>
    </location>
</feature>
<comment type="miscellaneous">
    <text evidence="8">This enzyme catalyzes only one turnover and therefore is not strictly catalytic. According to one definition, an enzyme is a biocatalyst that acts repeatedly and over many reaction cycles.</text>
</comment>
<dbReference type="GO" id="GO:0003908">
    <property type="term" value="F:methylated-DNA-[protein]-cysteine S-methyltransferase activity"/>
    <property type="evidence" value="ECO:0007669"/>
    <property type="project" value="UniProtKB-UniRule"/>
</dbReference>
<evidence type="ECO:0000256" key="1">
    <source>
        <dbReference type="ARBA" id="ARBA00001286"/>
    </source>
</evidence>
<protein>
    <recommendedName>
        <fullName evidence="8">Methylated-DNA--protein-cysteine methyltransferase</fullName>
        <ecNumber evidence="8">2.1.1.63</ecNumber>
    </recommendedName>
    <alternativeName>
        <fullName evidence="8">6-O-methylguanine-DNA methyltransferase</fullName>
        <shortName evidence="8">MGMT</shortName>
    </alternativeName>
    <alternativeName>
        <fullName evidence="8">O-6-methylguanine-DNA-alkyltransferase</fullName>
    </alternativeName>
</protein>
<keyword evidence="5 8" id="KW-0227">DNA damage</keyword>
<evidence type="ECO:0000256" key="2">
    <source>
        <dbReference type="ARBA" id="ARBA00022490"/>
    </source>
</evidence>
<dbReference type="GO" id="GO:0032259">
    <property type="term" value="P:methylation"/>
    <property type="evidence" value="ECO:0007669"/>
    <property type="project" value="UniProtKB-KW"/>
</dbReference>
<dbReference type="Gene3D" id="1.10.10.10">
    <property type="entry name" value="Winged helix-like DNA-binding domain superfamily/Winged helix DNA-binding domain"/>
    <property type="match status" value="1"/>
</dbReference>
<dbReference type="InterPro" id="IPR036388">
    <property type="entry name" value="WH-like_DNA-bd_sf"/>
</dbReference>
<dbReference type="HAMAP" id="MF_00772">
    <property type="entry name" value="OGT"/>
    <property type="match status" value="1"/>
</dbReference>
<comment type="function">
    <text evidence="8">Involved in the cellular defense against the biological effects of O6-methylguanine (O6-MeG) and O4-methylthymine (O4-MeT) in DNA. Repairs the methylated nucleobase in DNA by stoichiometrically transferring the methyl group to a cysteine residue in the enzyme. This is a suicide reaction: the enzyme is irreversibly inactivated.</text>
</comment>
<dbReference type="PROSITE" id="PS00374">
    <property type="entry name" value="MGMT"/>
    <property type="match status" value="1"/>
</dbReference>
<dbReference type="InterPro" id="IPR014048">
    <property type="entry name" value="MethylDNA_cys_MeTrfase_DNA-bd"/>
</dbReference>
<dbReference type="Pfam" id="PF01035">
    <property type="entry name" value="DNA_binding_1"/>
    <property type="match status" value="1"/>
</dbReference>
<evidence type="ECO:0000256" key="5">
    <source>
        <dbReference type="ARBA" id="ARBA00022763"/>
    </source>
</evidence>
<dbReference type="SUPFAM" id="SSF46767">
    <property type="entry name" value="Methylated DNA-protein cysteine methyltransferase, C-terminal domain"/>
    <property type="match status" value="1"/>
</dbReference>
<evidence type="ECO:0000313" key="10">
    <source>
        <dbReference type="EMBL" id="RKG73998.1"/>
    </source>
</evidence>
<dbReference type="InterPro" id="IPR001497">
    <property type="entry name" value="MethylDNA_cys_MeTrfase_AS"/>
</dbReference>
<comment type="similarity">
    <text evidence="8">Belongs to the MGMT family.</text>
</comment>
<dbReference type="PANTHER" id="PTHR10815:SF5">
    <property type="entry name" value="METHYLATED-DNA--PROTEIN-CYSTEINE METHYLTRANSFERASE"/>
    <property type="match status" value="1"/>
</dbReference>
<name>A0A3A8HTV1_9BACT</name>
<keyword evidence="2 8" id="KW-0963">Cytoplasm</keyword>
<keyword evidence="11" id="KW-1185">Reference proteome</keyword>
<keyword evidence="3 8" id="KW-0489">Methyltransferase</keyword>
<comment type="catalytic activity">
    <reaction evidence="1 8">
        <text>a 4-O-methyl-thymidine in DNA + L-cysteinyl-[protein] = a thymidine in DNA + S-methyl-L-cysteinyl-[protein]</text>
        <dbReference type="Rhea" id="RHEA:53428"/>
        <dbReference type="Rhea" id="RHEA-COMP:10131"/>
        <dbReference type="Rhea" id="RHEA-COMP:10132"/>
        <dbReference type="Rhea" id="RHEA-COMP:13555"/>
        <dbReference type="Rhea" id="RHEA-COMP:13556"/>
        <dbReference type="ChEBI" id="CHEBI:29950"/>
        <dbReference type="ChEBI" id="CHEBI:82612"/>
        <dbReference type="ChEBI" id="CHEBI:137386"/>
        <dbReference type="ChEBI" id="CHEBI:137387"/>
        <dbReference type="EC" id="2.1.1.63"/>
    </reaction>
</comment>
<accession>A0A3A8HTV1</accession>
<keyword evidence="6 8" id="KW-0234">DNA repair</keyword>
<sequence>MDSTPTPTGPMLIVCDEAGHLRALDWEGYEARMHRLLRLHYGEDGCVLEPMKDPSGRTSALQAYLRGDIRAINALPVATAGTPFQREVWRALRDIPAGTTTTYARLAERIGRPRAVRAVGAANGANPVGIVVPCHRVVGANASLTGYAGGIERKRWLLDHEQTHAPRA</sequence>
<evidence type="ECO:0000256" key="3">
    <source>
        <dbReference type="ARBA" id="ARBA00022603"/>
    </source>
</evidence>
<reference evidence="11" key="1">
    <citation type="submission" date="2018-09" db="EMBL/GenBank/DDBJ databases">
        <authorList>
            <person name="Livingstone P.G."/>
            <person name="Whitworth D.E."/>
        </authorList>
    </citation>
    <scope>NUCLEOTIDE SEQUENCE [LARGE SCALE GENOMIC DNA]</scope>
    <source>
        <strain evidence="11">CA054A</strain>
    </source>
</reference>
<dbReference type="Proteomes" id="UP000268094">
    <property type="component" value="Unassembled WGS sequence"/>
</dbReference>
<evidence type="ECO:0000256" key="7">
    <source>
        <dbReference type="ARBA" id="ARBA00049348"/>
    </source>
</evidence>
<dbReference type="EC" id="2.1.1.63" evidence="8"/>
<evidence type="ECO:0000256" key="4">
    <source>
        <dbReference type="ARBA" id="ARBA00022679"/>
    </source>
</evidence>
<dbReference type="InterPro" id="IPR036217">
    <property type="entry name" value="MethylDNA_cys_MeTrfase_DNAb"/>
</dbReference>
<dbReference type="CDD" id="cd06445">
    <property type="entry name" value="ATase"/>
    <property type="match status" value="1"/>
</dbReference>
<comment type="subcellular location">
    <subcellularLocation>
        <location evidence="8">Cytoplasm</location>
    </subcellularLocation>
</comment>
<dbReference type="PANTHER" id="PTHR10815">
    <property type="entry name" value="METHYLATED-DNA--PROTEIN-CYSTEINE METHYLTRANSFERASE"/>
    <property type="match status" value="1"/>
</dbReference>
<dbReference type="AlphaFoldDB" id="A0A3A8HTV1"/>
<dbReference type="OrthoDB" id="9802228at2"/>
<dbReference type="EMBL" id="RAVZ01000387">
    <property type="protein sequence ID" value="RKG73998.1"/>
    <property type="molecule type" value="Genomic_DNA"/>
</dbReference>
<proteinExistence type="inferred from homology"/>
<evidence type="ECO:0000256" key="6">
    <source>
        <dbReference type="ARBA" id="ARBA00023204"/>
    </source>
</evidence>
<dbReference type="NCBIfam" id="NF007626">
    <property type="entry name" value="PRK10286.1"/>
    <property type="match status" value="1"/>
</dbReference>
<dbReference type="InterPro" id="IPR023546">
    <property type="entry name" value="MGMT"/>
</dbReference>